<accession>A0A2P1GNB4</accession>
<evidence type="ECO:0000313" key="1">
    <source>
        <dbReference type="EMBL" id="AVM87477.1"/>
    </source>
</evidence>
<organism evidence="1">
    <name type="scientific">Hainan astro-like virus 2</name>
    <dbReference type="NCBI Taxonomy" id="2116150"/>
    <lineage>
        <taxon>Viruses</taxon>
        <taxon>Riboviria</taxon>
    </lineage>
</organism>
<reference evidence="1" key="1">
    <citation type="journal article" date="2018" name="Nature">
        <title>The evolutionary history of vertebrate RNA viruses.</title>
        <authorList>
            <person name="Shi M."/>
            <person name="Lin X.D."/>
            <person name="Chen X."/>
            <person name="Tian J.H."/>
            <person name="Chen L.J."/>
            <person name="Li K."/>
            <person name="Wang W."/>
            <person name="Eden J.S."/>
            <person name="Shen J.J."/>
            <person name="Liu L."/>
            <person name="Holmes E.C."/>
            <person name="Zhang Y.Z."/>
        </authorList>
    </citation>
    <scope>NUCLEOTIDE SEQUENCE</scope>
    <source>
        <strain evidence="1">LPWC187377</strain>
    </source>
</reference>
<name>A0A2P1GNB4_9VIRU</name>
<dbReference type="EMBL" id="MG599874">
    <property type="protein sequence ID" value="AVM87477.1"/>
    <property type="molecule type" value="Genomic_RNA"/>
</dbReference>
<proteinExistence type="predicted"/>
<sequence>MASHVFQTSRLIPTDDGLDLMWDNSDLEVNLQAVLLPPRTPTGTNRPESPDYTTPVVVAAQPYHVLNGGQNADYVFTENYANDCLILTGNNVVEPIQFSNLQWGLLPNSFSLRSLYVTRPNNGPSYLNVIYRIPLVNHPPVQMERYTIFGSRLWGNPGNRRR</sequence>
<protein>
    <submittedName>
        <fullName evidence="1">Uncharacterized protein</fullName>
    </submittedName>
</protein>